<dbReference type="InterPro" id="IPR004035">
    <property type="entry name" value="Endouclease-III_FeS-bd_BS"/>
</dbReference>
<dbReference type="NCBIfam" id="TIGR01084">
    <property type="entry name" value="mutY"/>
    <property type="match status" value="1"/>
</dbReference>
<dbReference type="GO" id="GO:0000701">
    <property type="term" value="F:purine-specific mismatch base pair DNA N-glycosylase activity"/>
    <property type="evidence" value="ECO:0007669"/>
    <property type="project" value="UniProtKB-EC"/>
</dbReference>
<dbReference type="SMART" id="SM00478">
    <property type="entry name" value="ENDO3c"/>
    <property type="match status" value="1"/>
</dbReference>
<evidence type="ECO:0000256" key="8">
    <source>
        <dbReference type="ARBA" id="ARBA00022763"/>
    </source>
</evidence>
<dbReference type="InterPro" id="IPR015797">
    <property type="entry name" value="NUDIX_hydrolase-like_dom_sf"/>
</dbReference>
<comment type="cofactor">
    <cofactor evidence="14">
        <name>[4Fe-4S] cluster</name>
        <dbReference type="ChEBI" id="CHEBI:49883"/>
    </cofactor>
    <text evidence="14">Binds 1 [4Fe-4S] cluster.</text>
</comment>
<dbReference type="InterPro" id="IPR023170">
    <property type="entry name" value="HhH_base_excis_C"/>
</dbReference>
<name>A0ABW6BBM1_9SPHI</name>
<keyword evidence="7" id="KW-0479">Metal-binding</keyword>
<keyword evidence="12" id="KW-0234">DNA repair</keyword>
<dbReference type="EMBL" id="JBHUPB010000004">
    <property type="protein sequence ID" value="MFD2966908.1"/>
    <property type="molecule type" value="Genomic_DNA"/>
</dbReference>
<dbReference type="Gene3D" id="3.90.79.10">
    <property type="entry name" value="Nucleoside Triphosphate Pyrophosphohydrolase"/>
    <property type="match status" value="1"/>
</dbReference>
<dbReference type="Pfam" id="PF14815">
    <property type="entry name" value="NUDIX_4"/>
    <property type="match status" value="1"/>
</dbReference>
<comment type="caution">
    <text evidence="16">The sequence shown here is derived from an EMBL/GenBank/DDBJ whole genome shotgun (WGS) entry which is preliminary data.</text>
</comment>
<evidence type="ECO:0000256" key="10">
    <source>
        <dbReference type="ARBA" id="ARBA00023004"/>
    </source>
</evidence>
<evidence type="ECO:0000256" key="3">
    <source>
        <dbReference type="ARBA" id="ARBA00008343"/>
    </source>
</evidence>
<dbReference type="PANTHER" id="PTHR42944">
    <property type="entry name" value="ADENINE DNA GLYCOSYLASE"/>
    <property type="match status" value="1"/>
</dbReference>
<evidence type="ECO:0000256" key="13">
    <source>
        <dbReference type="ARBA" id="ARBA00023295"/>
    </source>
</evidence>
<reference evidence="17" key="1">
    <citation type="journal article" date="2019" name="Int. J. Syst. Evol. Microbiol.">
        <title>The Global Catalogue of Microorganisms (GCM) 10K type strain sequencing project: providing services to taxonomists for standard genome sequencing and annotation.</title>
        <authorList>
            <consortium name="The Broad Institute Genomics Platform"/>
            <consortium name="The Broad Institute Genome Sequencing Center for Infectious Disease"/>
            <person name="Wu L."/>
            <person name="Ma J."/>
        </authorList>
    </citation>
    <scope>NUCLEOTIDE SEQUENCE [LARGE SCALE GENOMIC DNA]</scope>
    <source>
        <strain evidence="17">KCTC 22814</strain>
    </source>
</reference>
<organism evidence="16 17">
    <name type="scientific">Sphingobacterium bambusae</name>
    <dbReference type="NCBI Taxonomy" id="662858"/>
    <lineage>
        <taxon>Bacteria</taxon>
        <taxon>Pseudomonadati</taxon>
        <taxon>Bacteroidota</taxon>
        <taxon>Sphingobacteriia</taxon>
        <taxon>Sphingobacteriales</taxon>
        <taxon>Sphingobacteriaceae</taxon>
        <taxon>Sphingobacterium</taxon>
    </lineage>
</organism>
<feature type="domain" description="HhH-GPD" evidence="15">
    <location>
        <begin position="35"/>
        <end position="186"/>
    </location>
</feature>
<dbReference type="Pfam" id="PF00730">
    <property type="entry name" value="HhH-GPD"/>
    <property type="match status" value="1"/>
</dbReference>
<dbReference type="EC" id="3.2.2.31" evidence="4 14"/>
<dbReference type="InterPro" id="IPR003265">
    <property type="entry name" value="HhH-GPD_domain"/>
</dbReference>
<dbReference type="SUPFAM" id="SSF55811">
    <property type="entry name" value="Nudix"/>
    <property type="match status" value="1"/>
</dbReference>
<dbReference type="InterPro" id="IPR011257">
    <property type="entry name" value="DNA_glycosylase"/>
</dbReference>
<keyword evidence="6" id="KW-0004">4Fe-4S</keyword>
<evidence type="ECO:0000313" key="16">
    <source>
        <dbReference type="EMBL" id="MFD2966908.1"/>
    </source>
</evidence>
<dbReference type="InterPro" id="IPR005760">
    <property type="entry name" value="A/G_AdeGlyc_MutY"/>
</dbReference>
<keyword evidence="8 14" id="KW-0227">DNA damage</keyword>
<evidence type="ECO:0000256" key="14">
    <source>
        <dbReference type="RuleBase" id="RU365096"/>
    </source>
</evidence>
<evidence type="ECO:0000256" key="7">
    <source>
        <dbReference type="ARBA" id="ARBA00022723"/>
    </source>
</evidence>
<dbReference type="PROSITE" id="PS01155">
    <property type="entry name" value="ENDONUCLEASE_III_2"/>
    <property type="match status" value="1"/>
</dbReference>
<dbReference type="PANTHER" id="PTHR42944:SF1">
    <property type="entry name" value="ADENINE DNA GLYCOSYLASE"/>
    <property type="match status" value="1"/>
</dbReference>
<evidence type="ECO:0000256" key="1">
    <source>
        <dbReference type="ARBA" id="ARBA00000843"/>
    </source>
</evidence>
<comment type="similarity">
    <text evidence="3 14">Belongs to the Nth/MutY family.</text>
</comment>
<evidence type="ECO:0000256" key="4">
    <source>
        <dbReference type="ARBA" id="ARBA00012045"/>
    </source>
</evidence>
<keyword evidence="9 16" id="KW-0378">Hydrolase</keyword>
<dbReference type="Gene3D" id="1.10.340.30">
    <property type="entry name" value="Hypothetical protein, domain 2"/>
    <property type="match status" value="1"/>
</dbReference>
<dbReference type="SUPFAM" id="SSF48150">
    <property type="entry name" value="DNA-glycosylase"/>
    <property type="match status" value="1"/>
</dbReference>
<dbReference type="InterPro" id="IPR004036">
    <property type="entry name" value="Endonuclease-III-like_CS2"/>
</dbReference>
<comment type="function">
    <text evidence="2">Adenine glycosylase active on G-A mispairs. MutY also corrects error-prone DNA synthesis past GO lesions which are due to the oxidatively damaged form of guanine: 7,8-dihydro-8-oxoguanine (8-oxo-dGTP).</text>
</comment>
<evidence type="ECO:0000256" key="5">
    <source>
        <dbReference type="ARBA" id="ARBA00022023"/>
    </source>
</evidence>
<evidence type="ECO:0000259" key="15">
    <source>
        <dbReference type="SMART" id="SM00478"/>
    </source>
</evidence>
<dbReference type="InterPro" id="IPR044298">
    <property type="entry name" value="MIG/MutY"/>
</dbReference>
<dbReference type="PROSITE" id="PS00764">
    <property type="entry name" value="ENDONUCLEASE_III_1"/>
    <property type="match status" value="1"/>
</dbReference>
<dbReference type="CDD" id="cd03431">
    <property type="entry name" value="NUDIX_DNA_Glycosylase_C-MutY"/>
    <property type="match status" value="1"/>
</dbReference>
<dbReference type="CDD" id="cd00056">
    <property type="entry name" value="ENDO3c"/>
    <property type="match status" value="1"/>
</dbReference>
<sequence>MSFASNLMIWYREHGRDLPWRNTQDPYVIWLSEIILQQTRVEQGLPYFHRFLDAFPIVTKFAEADEEEVLRLWQGLGYYSRARNMHKAAKMVISEFAGDFPTRYADVIRLPGVGEYTAAAIASFSVNEPKAVVDGNVYRVLSRYFGISEPINGSKGKKMFAALAQELLDVEHAATYNQAIMDFGALQCKPKKPLCGTCTFQLDCVALKEDIVDNLPVKLKGKASRDRYFHYFIIRKDDSILMSKRGTSDVWANLYEFPMIETERDVDMEELRALNDFATYFPPNAPLLELGKVAKHILSHQNIYAKFYILDDADALRLKKSGWNYHLLEKIDTLAKHKLIFSFLEKNKQLINPKI</sequence>
<keyword evidence="11" id="KW-0411">Iron-sulfur</keyword>
<keyword evidence="13 14" id="KW-0326">Glycosidase</keyword>
<dbReference type="RefSeq" id="WP_320182607.1">
    <property type="nucleotide sequence ID" value="NZ_CP138332.1"/>
</dbReference>
<dbReference type="Proteomes" id="UP001597525">
    <property type="component" value="Unassembled WGS sequence"/>
</dbReference>
<proteinExistence type="inferred from homology"/>
<dbReference type="InterPro" id="IPR029119">
    <property type="entry name" value="MutY_C"/>
</dbReference>
<evidence type="ECO:0000256" key="6">
    <source>
        <dbReference type="ARBA" id="ARBA00022485"/>
    </source>
</evidence>
<evidence type="ECO:0000256" key="2">
    <source>
        <dbReference type="ARBA" id="ARBA00002933"/>
    </source>
</evidence>
<keyword evidence="10 14" id="KW-0408">Iron</keyword>
<dbReference type="Gene3D" id="1.10.1670.10">
    <property type="entry name" value="Helix-hairpin-Helix base-excision DNA repair enzymes (C-terminal)"/>
    <property type="match status" value="1"/>
</dbReference>
<comment type="catalytic activity">
    <reaction evidence="1 14">
        <text>Hydrolyzes free adenine bases from 7,8-dihydro-8-oxoguanine:adenine mismatched double-stranded DNA, leaving an apurinic site.</text>
        <dbReference type="EC" id="3.2.2.31"/>
    </reaction>
</comment>
<evidence type="ECO:0000313" key="17">
    <source>
        <dbReference type="Proteomes" id="UP001597525"/>
    </source>
</evidence>
<protein>
    <recommendedName>
        <fullName evidence="5 14">Adenine DNA glycosylase</fullName>
        <ecNumber evidence="4 14">3.2.2.31</ecNumber>
    </recommendedName>
</protein>
<evidence type="ECO:0000256" key="12">
    <source>
        <dbReference type="ARBA" id="ARBA00023204"/>
    </source>
</evidence>
<keyword evidence="17" id="KW-1185">Reference proteome</keyword>
<evidence type="ECO:0000256" key="9">
    <source>
        <dbReference type="ARBA" id="ARBA00022801"/>
    </source>
</evidence>
<accession>A0ABW6BBM1</accession>
<evidence type="ECO:0000256" key="11">
    <source>
        <dbReference type="ARBA" id="ARBA00023014"/>
    </source>
</evidence>
<gene>
    <name evidence="16" type="primary">mutY</name>
    <name evidence="16" type="ORF">ACFS7Y_05895</name>
</gene>